<dbReference type="SMART" id="SM00388">
    <property type="entry name" value="HisKA"/>
    <property type="match status" value="1"/>
</dbReference>
<dbReference type="Pfam" id="PF02518">
    <property type="entry name" value="HATPase_c"/>
    <property type="match status" value="1"/>
</dbReference>
<dbReference type="PROSITE" id="PS50110">
    <property type="entry name" value="RESPONSE_REGULATORY"/>
    <property type="match status" value="2"/>
</dbReference>
<evidence type="ECO:0000259" key="6">
    <source>
        <dbReference type="PROSITE" id="PS50109"/>
    </source>
</evidence>
<keyword evidence="5" id="KW-0175">Coiled coil</keyword>
<dbReference type="SMART" id="SM00387">
    <property type="entry name" value="HATPase_c"/>
    <property type="match status" value="1"/>
</dbReference>
<dbReference type="InterPro" id="IPR003594">
    <property type="entry name" value="HATPase_dom"/>
</dbReference>
<dbReference type="EC" id="2.7.13.3" evidence="2"/>
<evidence type="ECO:0000256" key="5">
    <source>
        <dbReference type="SAM" id="Coils"/>
    </source>
</evidence>
<comment type="catalytic activity">
    <reaction evidence="1">
        <text>ATP + protein L-histidine = ADP + protein N-phospho-L-histidine.</text>
        <dbReference type="EC" id="2.7.13.3"/>
    </reaction>
</comment>
<keyword evidence="9" id="KW-1185">Reference proteome</keyword>
<organism evidence="8 9">
    <name type="scientific">Steroidobacter flavus</name>
    <dbReference type="NCBI Taxonomy" id="1842136"/>
    <lineage>
        <taxon>Bacteria</taxon>
        <taxon>Pseudomonadati</taxon>
        <taxon>Pseudomonadota</taxon>
        <taxon>Gammaproteobacteria</taxon>
        <taxon>Steroidobacterales</taxon>
        <taxon>Steroidobacteraceae</taxon>
        <taxon>Steroidobacter</taxon>
    </lineage>
</organism>
<dbReference type="Gene3D" id="3.30.565.10">
    <property type="entry name" value="Histidine kinase-like ATPase, C-terminal domain"/>
    <property type="match status" value="1"/>
</dbReference>
<dbReference type="PROSITE" id="PS50109">
    <property type="entry name" value="HIS_KIN"/>
    <property type="match status" value="1"/>
</dbReference>
<dbReference type="SMART" id="SM00448">
    <property type="entry name" value="REC"/>
    <property type="match status" value="2"/>
</dbReference>
<evidence type="ECO:0000313" key="9">
    <source>
        <dbReference type="Proteomes" id="UP001595904"/>
    </source>
</evidence>
<dbReference type="Proteomes" id="UP001595904">
    <property type="component" value="Unassembled WGS sequence"/>
</dbReference>
<feature type="modified residue" description="4-aspartylphosphate" evidence="4">
    <location>
        <position position="475"/>
    </location>
</feature>
<dbReference type="SUPFAM" id="SSF55874">
    <property type="entry name" value="ATPase domain of HSP90 chaperone/DNA topoisomerase II/histidine kinase"/>
    <property type="match status" value="1"/>
</dbReference>
<evidence type="ECO:0000256" key="4">
    <source>
        <dbReference type="PROSITE-ProRule" id="PRU00169"/>
    </source>
</evidence>
<feature type="domain" description="Histidine kinase" evidence="6">
    <location>
        <begin position="186"/>
        <end position="404"/>
    </location>
</feature>
<gene>
    <name evidence="8" type="ORF">ACFPN2_00030</name>
</gene>
<dbReference type="InterPro" id="IPR001789">
    <property type="entry name" value="Sig_transdc_resp-reg_receiver"/>
</dbReference>
<dbReference type="PRINTS" id="PR00344">
    <property type="entry name" value="BCTRLSENSOR"/>
</dbReference>
<evidence type="ECO:0000256" key="2">
    <source>
        <dbReference type="ARBA" id="ARBA00012438"/>
    </source>
</evidence>
<dbReference type="Gene3D" id="1.10.287.130">
    <property type="match status" value="1"/>
</dbReference>
<dbReference type="InterPro" id="IPR011006">
    <property type="entry name" value="CheY-like_superfamily"/>
</dbReference>
<dbReference type="Pfam" id="PF00072">
    <property type="entry name" value="Response_reg"/>
    <property type="match status" value="2"/>
</dbReference>
<dbReference type="InterPro" id="IPR003661">
    <property type="entry name" value="HisK_dim/P_dom"/>
</dbReference>
<dbReference type="InterPro" id="IPR036890">
    <property type="entry name" value="HATPase_C_sf"/>
</dbReference>
<reference evidence="9" key="1">
    <citation type="journal article" date="2019" name="Int. J. Syst. Evol. Microbiol.">
        <title>The Global Catalogue of Microorganisms (GCM) 10K type strain sequencing project: providing services to taxonomists for standard genome sequencing and annotation.</title>
        <authorList>
            <consortium name="The Broad Institute Genomics Platform"/>
            <consortium name="The Broad Institute Genome Sequencing Center for Infectious Disease"/>
            <person name="Wu L."/>
            <person name="Ma J."/>
        </authorList>
    </citation>
    <scope>NUCLEOTIDE SEQUENCE [LARGE SCALE GENOMIC DNA]</scope>
    <source>
        <strain evidence="9">CGMCC 1.10759</strain>
    </source>
</reference>
<feature type="modified residue" description="4-aspartylphosphate" evidence="4">
    <location>
        <position position="60"/>
    </location>
</feature>
<feature type="domain" description="Response regulatory" evidence="7">
    <location>
        <begin position="11"/>
        <end position="128"/>
    </location>
</feature>
<name>A0ABV8SM49_9GAMM</name>
<dbReference type="SUPFAM" id="SSF52172">
    <property type="entry name" value="CheY-like"/>
    <property type="match status" value="2"/>
</dbReference>
<comment type="caution">
    <text evidence="8">The sequence shown here is derived from an EMBL/GenBank/DDBJ whole genome shotgun (WGS) entry which is preliminary data.</text>
</comment>
<feature type="domain" description="Response regulatory" evidence="7">
    <location>
        <begin position="426"/>
        <end position="542"/>
    </location>
</feature>
<feature type="coiled-coil region" evidence="5">
    <location>
        <begin position="134"/>
        <end position="179"/>
    </location>
</feature>
<evidence type="ECO:0000256" key="1">
    <source>
        <dbReference type="ARBA" id="ARBA00000085"/>
    </source>
</evidence>
<dbReference type="EMBL" id="JBHSDU010000001">
    <property type="protein sequence ID" value="MFC4307454.1"/>
    <property type="molecule type" value="Genomic_DNA"/>
</dbReference>
<dbReference type="InterPro" id="IPR005467">
    <property type="entry name" value="His_kinase_dom"/>
</dbReference>
<dbReference type="PANTHER" id="PTHR43547:SF2">
    <property type="entry name" value="HYBRID SIGNAL TRANSDUCTION HISTIDINE KINASE C"/>
    <property type="match status" value="1"/>
</dbReference>
<dbReference type="CDD" id="cd00082">
    <property type="entry name" value="HisKA"/>
    <property type="match status" value="1"/>
</dbReference>
<dbReference type="PANTHER" id="PTHR43547">
    <property type="entry name" value="TWO-COMPONENT HISTIDINE KINASE"/>
    <property type="match status" value="1"/>
</dbReference>
<evidence type="ECO:0000259" key="7">
    <source>
        <dbReference type="PROSITE" id="PS50110"/>
    </source>
</evidence>
<dbReference type="InterPro" id="IPR036097">
    <property type="entry name" value="HisK_dim/P_sf"/>
</dbReference>
<sequence length="554" mass="60665">MNAPPFNERVNILLVDDQPSRLLSYESVLADLGQNLVSARSGEEALHRLLEDDFAVILLDVSMPGMDGFETAAMIHDHPRFESIPIIFVTGVHDSEFDALKGYRLGAVDYVSIPIVPEILRSKVSVLVELYMQRRELQRLNLSLAEANATLQAEKARELERANQNLEQANAALRDADRHKDEFIAILAHELRNPLAPIRAAVDVMSLMPLEHSQLRWAREVIDRQTTHLSRLVDDLLDVSRISRGTIKLNKELLSLRTILDRSVEAAQPIISAHHHELQIECLADTATVEGDPTRLVQILSNLLNNAAKYMQASGTILLRASVDDEHAVFAVKDSGIGLTSEALPKLFNLFSRVHEDEGHLPSGLGIGLALVRQLVELHGGTVNATSPGPNRGSEFTVRLPLSATLAPVAVIDDGGAAQAQTQALRVLVADDNADALESLALLLEVCGHEVRKASDGQETLQAVTAWRPDVALLDIGMPLLDGYEVARRIRGEPWGAQLFLVAVSGWGQSEDRQRATDAGFDLHFRKPIGLPILEGILEKAQRLSAETVVKSGT</sequence>
<dbReference type="Pfam" id="PF00512">
    <property type="entry name" value="HisKA"/>
    <property type="match status" value="1"/>
</dbReference>
<dbReference type="InterPro" id="IPR004358">
    <property type="entry name" value="Sig_transdc_His_kin-like_C"/>
</dbReference>
<accession>A0ABV8SM49</accession>
<proteinExistence type="predicted"/>
<keyword evidence="3 4" id="KW-0597">Phosphoprotein</keyword>
<protein>
    <recommendedName>
        <fullName evidence="2">histidine kinase</fullName>
        <ecNumber evidence="2">2.7.13.3</ecNumber>
    </recommendedName>
</protein>
<dbReference type="SUPFAM" id="SSF47384">
    <property type="entry name" value="Homodimeric domain of signal transducing histidine kinase"/>
    <property type="match status" value="1"/>
</dbReference>
<dbReference type="RefSeq" id="WP_380593734.1">
    <property type="nucleotide sequence ID" value="NZ_JBHSDU010000001.1"/>
</dbReference>
<evidence type="ECO:0000313" key="8">
    <source>
        <dbReference type="EMBL" id="MFC4307454.1"/>
    </source>
</evidence>
<dbReference type="Gene3D" id="3.40.50.2300">
    <property type="match status" value="2"/>
</dbReference>
<evidence type="ECO:0000256" key="3">
    <source>
        <dbReference type="ARBA" id="ARBA00022553"/>
    </source>
</evidence>